<evidence type="ECO:0000313" key="2">
    <source>
        <dbReference type="EMBL" id="EIA15728.1"/>
    </source>
</evidence>
<dbReference type="Proteomes" id="UP000005358">
    <property type="component" value="Unassembled WGS sequence"/>
</dbReference>
<proteinExistence type="predicted"/>
<dbReference type="EMBL" id="AFES01000041">
    <property type="protein sequence ID" value="EIA15728.1"/>
    <property type="molecule type" value="Genomic_DNA"/>
</dbReference>
<comment type="caution">
    <text evidence="2">The sequence shown here is derived from an EMBL/GenBank/DDBJ whole genome shotgun (WGS) entry which is preliminary data.</text>
</comment>
<accession>A0AAV3F8R8</accession>
<dbReference type="Gene3D" id="3.10.620.30">
    <property type="match status" value="1"/>
</dbReference>
<evidence type="ECO:0000259" key="1">
    <source>
        <dbReference type="Pfam" id="PF01841"/>
    </source>
</evidence>
<dbReference type="SUPFAM" id="SSF54001">
    <property type="entry name" value="Cysteine proteinases"/>
    <property type="match status" value="1"/>
</dbReference>
<organism evidence="2 3">
    <name type="scientific">Clostridium perfringens F262</name>
    <dbReference type="NCBI Taxonomy" id="883064"/>
    <lineage>
        <taxon>Bacteria</taxon>
        <taxon>Bacillati</taxon>
        <taxon>Bacillota</taxon>
        <taxon>Clostridia</taxon>
        <taxon>Eubacteriales</taxon>
        <taxon>Clostridiaceae</taxon>
        <taxon>Clostridium</taxon>
    </lineage>
</organism>
<evidence type="ECO:0000313" key="3">
    <source>
        <dbReference type="Proteomes" id="UP000005358"/>
    </source>
</evidence>
<dbReference type="AlphaFoldDB" id="A0AAV3F8R8"/>
<dbReference type="RefSeq" id="WP_003482726.1">
    <property type="nucleotide sequence ID" value="NZ_JH621335.1"/>
</dbReference>
<sequence length="128" mass="15151">GKGVCEAYAVAFSRLAERSGLETKWVSSIYTPLLARPEYRQRFQVNIDSYKTRSKVNGLNHAWNQVKIDGKWYNLDVYHGDYYDELKSDRYYFFLKSDETFENGIAPRIWIKDLTYRANEDYKLLGKI</sequence>
<feature type="domain" description="Transglutaminase-like" evidence="1">
    <location>
        <begin position="1"/>
        <end position="76"/>
    </location>
</feature>
<feature type="non-terminal residue" evidence="2">
    <location>
        <position position="1"/>
    </location>
</feature>
<dbReference type="Pfam" id="PF01841">
    <property type="entry name" value="Transglut_core"/>
    <property type="match status" value="1"/>
</dbReference>
<gene>
    <name evidence="2" type="ORF">HA1_15915</name>
</gene>
<reference evidence="2 3" key="1">
    <citation type="journal article" date="2012" name="PLoS ONE">
        <title>Genome Sequencing and Analysis of a Type A Clostridium perfringens Isolate from a Case of Bovine Clostridial Abomasitis.</title>
        <authorList>
            <person name="Nowell V.J."/>
            <person name="Kropinski A.M."/>
            <person name="Songer J.G."/>
            <person name="Macinnes J.I."/>
            <person name="Parreira V.R."/>
            <person name="Prescott J.F."/>
        </authorList>
    </citation>
    <scope>NUCLEOTIDE SEQUENCE [LARGE SCALE GENOMIC DNA]</scope>
    <source>
        <strain evidence="2 3">F262</strain>
    </source>
</reference>
<dbReference type="InterPro" id="IPR038765">
    <property type="entry name" value="Papain-like_cys_pep_sf"/>
</dbReference>
<dbReference type="InterPro" id="IPR002931">
    <property type="entry name" value="Transglutaminase-like"/>
</dbReference>
<name>A0AAV3F8R8_CLOPF</name>
<protein>
    <submittedName>
        <fullName evidence="2">Transglutaminase/protease</fullName>
    </submittedName>
</protein>